<name>A0ABS0ZHV1_9STRE</name>
<sequence length="66" mass="7668">MNSLKDYLPALLPIIFLEVILMIFALKSVLKQEKFKFGNKAFWIVIVIIIQILGPILYFVTGREEK</sequence>
<feature type="transmembrane region" description="Helical" evidence="6">
    <location>
        <begin position="42"/>
        <end position="60"/>
    </location>
</feature>
<dbReference type="EMBL" id="JAENBO010000001">
    <property type="protein sequence ID" value="MBJ8325560.1"/>
    <property type="molecule type" value="Genomic_DNA"/>
</dbReference>
<evidence type="ECO:0000313" key="8">
    <source>
        <dbReference type="EMBL" id="MBJ8325560.1"/>
    </source>
</evidence>
<evidence type="ECO:0000256" key="2">
    <source>
        <dbReference type="ARBA" id="ARBA00022475"/>
    </source>
</evidence>
<evidence type="ECO:0000259" key="7">
    <source>
        <dbReference type="Pfam" id="PF13396"/>
    </source>
</evidence>
<evidence type="ECO:0000313" key="9">
    <source>
        <dbReference type="Proteomes" id="UP000653045"/>
    </source>
</evidence>
<keyword evidence="9" id="KW-1185">Reference proteome</keyword>
<feature type="domain" description="Cardiolipin synthase N-terminal" evidence="7">
    <location>
        <begin position="20"/>
        <end position="63"/>
    </location>
</feature>
<keyword evidence="2" id="KW-1003">Cell membrane</keyword>
<comment type="subcellular location">
    <subcellularLocation>
        <location evidence="1">Cell membrane</location>
        <topology evidence="1">Multi-pass membrane protein</topology>
    </subcellularLocation>
</comment>
<organism evidence="8 9">
    <name type="scientific">Streptococcus pacificus</name>
    <dbReference type="NCBI Taxonomy" id="2740577"/>
    <lineage>
        <taxon>Bacteria</taxon>
        <taxon>Bacillati</taxon>
        <taxon>Bacillota</taxon>
        <taxon>Bacilli</taxon>
        <taxon>Lactobacillales</taxon>
        <taxon>Streptococcaceae</taxon>
        <taxon>Streptococcus</taxon>
    </lineage>
</organism>
<reference evidence="8 9" key="1">
    <citation type="journal article" date="2021" name="Int. J. Syst. Evol. Microbiol.">
        <title>Streptococcus vicugnae sp. nov., isolated from faeces of alpacas (Vicugna pacos) and cattle (Bos taurus), Streptococcus zalophi sp. nov., and Streptococcus pacificus sp. nov., isolated from respiratory tract of California sea lions (Zalophus californianus).</title>
        <authorList>
            <person name="Volokhov D.V."/>
            <person name="Zagorodnyaya T.A."/>
            <person name="Shen Z."/>
            <person name="Blom J."/>
            <person name="Furtak V.A."/>
            <person name="Eisenberg T."/>
            <person name="Fan P."/>
            <person name="Jeong K.C."/>
            <person name="Gao Y."/>
            <person name="Zhang S."/>
            <person name="Amselle M."/>
        </authorList>
    </citation>
    <scope>NUCLEOTIDE SEQUENCE [LARGE SCALE GENOMIC DNA]</scope>
    <source>
        <strain evidence="8 9">CSL7591</strain>
    </source>
</reference>
<evidence type="ECO:0000256" key="1">
    <source>
        <dbReference type="ARBA" id="ARBA00004651"/>
    </source>
</evidence>
<keyword evidence="3 6" id="KW-0812">Transmembrane</keyword>
<accession>A0ABS0ZHV1</accession>
<gene>
    <name evidence="8" type="ORF">JHK62_02540</name>
</gene>
<evidence type="ECO:0000256" key="6">
    <source>
        <dbReference type="SAM" id="Phobius"/>
    </source>
</evidence>
<evidence type="ECO:0000256" key="3">
    <source>
        <dbReference type="ARBA" id="ARBA00022692"/>
    </source>
</evidence>
<comment type="caution">
    <text evidence="8">The sequence shown here is derived from an EMBL/GenBank/DDBJ whole genome shotgun (WGS) entry which is preliminary data.</text>
</comment>
<evidence type="ECO:0000256" key="4">
    <source>
        <dbReference type="ARBA" id="ARBA00022989"/>
    </source>
</evidence>
<keyword evidence="5 6" id="KW-0472">Membrane</keyword>
<proteinExistence type="predicted"/>
<evidence type="ECO:0000256" key="5">
    <source>
        <dbReference type="ARBA" id="ARBA00023136"/>
    </source>
</evidence>
<dbReference type="InterPro" id="IPR027379">
    <property type="entry name" value="CLS_N"/>
</dbReference>
<dbReference type="Pfam" id="PF13396">
    <property type="entry name" value="PLDc_N"/>
    <property type="match status" value="1"/>
</dbReference>
<dbReference type="Proteomes" id="UP000653045">
    <property type="component" value="Unassembled WGS sequence"/>
</dbReference>
<feature type="transmembrane region" description="Helical" evidence="6">
    <location>
        <begin position="12"/>
        <end position="30"/>
    </location>
</feature>
<keyword evidence="4 6" id="KW-1133">Transmembrane helix</keyword>
<dbReference type="RefSeq" id="WP_199575106.1">
    <property type="nucleotide sequence ID" value="NZ_JAENBO010000001.1"/>
</dbReference>
<protein>
    <submittedName>
        <fullName evidence="8">PLDc N-terminal domain-containing protein</fullName>
    </submittedName>
</protein>